<dbReference type="PANTHER" id="PTHR15672:SF8">
    <property type="entry name" value="PROTEIN ENCORE"/>
    <property type="match status" value="1"/>
</dbReference>
<feature type="region of interest" description="Disordered" evidence="1">
    <location>
        <begin position="618"/>
        <end position="690"/>
    </location>
</feature>
<sequence length="899" mass="94156">MSLGEFSHVLVSCLAFCILRLALTSLLFLGAPNHAEHLVAPPRVPNPAFSSPSTASMAAATSLASAPGLPATSTDPAESTHAIPSTAIMTSPPSADGVQAMSPVSASASSDPETREDPNTEVDPQIMEALKSKDRLFVLRVGELMESLINERKPRIELAPSTSYQRLLVHRCSAYYKVSPENDAITKAIVVHSTIESRIPARRIAELVPAESTKQPAFQIMRRTPGDRMRSKPTSRTGSVGGEDVELSDGEPSEGGSNGSRSHTKKHLTIEEREAAYNEARSRIFMNFEEKAKEKENDMSASSSTFSLVSGSASTSGGGSSSAGDIDDSISTAATESEWSGPVTRDKRDNRRNGSGANSARSSSRSLRSVHASSSRNSRAPSPSFTYASLYEPPPAMPYDASQGTGQAPQAYLPYMYPYPPGQPLQQGYMQPYPYLPPYPYMANSDPGSPTGEGLYAQGHGQPSQQVPFMQTQYMWPPVPGAPQGTHSAGPSPAPGGAYHQYGPAAPYGPYAMTGYYPPPLNPHAQPHIPPMPNQGQAMYPAEHQSQINGNGGAMSNGEGTGSSFRRPQARSSTNGSSSSIGSQGRRQAPGAKGAWSYGPGVSLGGYQIPGMSPMGGIPNTMGLGTGENAGAVGPRLSNSRRTSGNSSGSAGAKTPGGDEASSVASSTSSSSRRTYTSTTSSQHPLPARPDWAVGLKAQPTLHATHSHPRNHDHSSNHSRTMSPAQNVARLPHGSASAPVVLQSADFPPLTSLASTPEKRAPVPNGAWNKPPNRPFPMSSPGQQASYSNVLAQAGTNGHPVPANANLGASVSRLDEPDKSFERPPPKGNAELFNPKAGVKQPVAADGGIDSSMQDKALQQQQQQEALVEKIEGLVIGGEGVEANAASQAVPDGASNGRP</sequence>
<feature type="region of interest" description="Disordered" evidence="1">
    <location>
        <begin position="749"/>
        <end position="784"/>
    </location>
</feature>
<feature type="compositionally biased region" description="Acidic residues" evidence="1">
    <location>
        <begin position="243"/>
        <end position="252"/>
    </location>
</feature>
<feature type="compositionally biased region" description="Low complexity" evidence="1">
    <location>
        <begin position="638"/>
        <end position="650"/>
    </location>
</feature>
<dbReference type="OrthoDB" id="278430at2759"/>
<feature type="domain" description="SUZ" evidence="2">
    <location>
        <begin position="198"/>
        <end position="289"/>
    </location>
</feature>
<feature type="compositionally biased region" description="Polar residues" evidence="1">
    <location>
        <begin position="102"/>
        <end position="111"/>
    </location>
</feature>
<proteinExistence type="predicted"/>
<dbReference type="PANTHER" id="PTHR15672">
    <property type="entry name" value="CAMP-REGULATED PHOSPHOPROTEIN 21 RELATED R3H DOMAIN CONTAINING PROTEIN"/>
    <property type="match status" value="1"/>
</dbReference>
<feature type="compositionally biased region" description="Low complexity" evidence="1">
    <location>
        <begin position="60"/>
        <end position="71"/>
    </location>
</feature>
<dbReference type="GO" id="GO:0003676">
    <property type="term" value="F:nucleic acid binding"/>
    <property type="evidence" value="ECO:0007669"/>
    <property type="project" value="InterPro"/>
</dbReference>
<dbReference type="STRING" id="205917.A0A4Y9ZC21"/>
<feature type="compositionally biased region" description="Low complexity" evidence="1">
    <location>
        <begin position="570"/>
        <end position="588"/>
    </location>
</feature>
<comment type="caution">
    <text evidence="3">The sequence shown here is derived from an EMBL/GenBank/DDBJ whole genome shotgun (WGS) entry which is preliminary data.</text>
</comment>
<feature type="compositionally biased region" description="Low complexity" evidence="1">
    <location>
        <begin position="353"/>
        <end position="384"/>
    </location>
</feature>
<feature type="compositionally biased region" description="Low complexity" evidence="1">
    <location>
        <begin position="300"/>
        <end position="315"/>
    </location>
</feature>
<feature type="compositionally biased region" description="Gly residues" evidence="1">
    <location>
        <begin position="550"/>
        <end position="561"/>
    </location>
</feature>
<organism evidence="3 4">
    <name type="scientific">Dentipellis fragilis</name>
    <dbReference type="NCBI Taxonomy" id="205917"/>
    <lineage>
        <taxon>Eukaryota</taxon>
        <taxon>Fungi</taxon>
        <taxon>Dikarya</taxon>
        <taxon>Basidiomycota</taxon>
        <taxon>Agaricomycotina</taxon>
        <taxon>Agaricomycetes</taxon>
        <taxon>Russulales</taxon>
        <taxon>Hericiaceae</taxon>
        <taxon>Dentipellis</taxon>
    </lineage>
</organism>
<protein>
    <recommendedName>
        <fullName evidence="2">SUZ domain-containing protein</fullName>
    </recommendedName>
</protein>
<feature type="region of interest" description="Disordered" evidence="1">
    <location>
        <begin position="545"/>
        <end position="595"/>
    </location>
</feature>
<evidence type="ECO:0000313" key="4">
    <source>
        <dbReference type="Proteomes" id="UP000298327"/>
    </source>
</evidence>
<feature type="region of interest" description="Disordered" evidence="1">
    <location>
        <begin position="296"/>
        <end position="387"/>
    </location>
</feature>
<name>A0A4Y9ZC21_9AGAM</name>
<feature type="region of interest" description="Disordered" evidence="1">
    <location>
        <begin position="797"/>
        <end position="861"/>
    </location>
</feature>
<dbReference type="InterPro" id="IPR051937">
    <property type="entry name" value="R3H_domain_containing"/>
</dbReference>
<feature type="region of interest" description="Disordered" evidence="1">
    <location>
        <begin position="213"/>
        <end position="269"/>
    </location>
</feature>
<reference evidence="3 4" key="1">
    <citation type="submission" date="2019-02" db="EMBL/GenBank/DDBJ databases">
        <title>Genome sequencing of the rare red list fungi Dentipellis fragilis.</title>
        <authorList>
            <person name="Buettner E."/>
            <person name="Kellner H."/>
        </authorList>
    </citation>
    <scope>NUCLEOTIDE SEQUENCE [LARGE SCALE GENOMIC DNA]</scope>
    <source>
        <strain evidence="3 4">DSM 105465</strain>
    </source>
</reference>
<evidence type="ECO:0000259" key="2">
    <source>
        <dbReference type="PROSITE" id="PS51673"/>
    </source>
</evidence>
<keyword evidence="4" id="KW-1185">Reference proteome</keyword>
<dbReference type="EMBL" id="SEOQ01000047">
    <property type="protein sequence ID" value="TFY71527.1"/>
    <property type="molecule type" value="Genomic_DNA"/>
</dbReference>
<gene>
    <name evidence="3" type="ORF">EVG20_g1472</name>
</gene>
<dbReference type="AlphaFoldDB" id="A0A4Y9ZC21"/>
<dbReference type="PROSITE" id="PS51673">
    <property type="entry name" value="SUZ"/>
    <property type="match status" value="1"/>
</dbReference>
<evidence type="ECO:0000256" key="1">
    <source>
        <dbReference type="SAM" id="MobiDB-lite"/>
    </source>
</evidence>
<feature type="compositionally biased region" description="Basic and acidic residues" evidence="1">
    <location>
        <begin position="813"/>
        <end position="825"/>
    </location>
</feature>
<feature type="region of interest" description="Disordered" evidence="1">
    <location>
        <begin position="60"/>
        <end position="120"/>
    </location>
</feature>
<dbReference type="Gene3D" id="3.30.1370.50">
    <property type="entry name" value="R3H-like domain"/>
    <property type="match status" value="1"/>
</dbReference>
<feature type="region of interest" description="Disordered" evidence="1">
    <location>
        <begin position="703"/>
        <end position="722"/>
    </location>
</feature>
<dbReference type="CDD" id="cd02642">
    <property type="entry name" value="R3H_encore_like"/>
    <property type="match status" value="1"/>
</dbReference>
<dbReference type="SUPFAM" id="SSF82708">
    <property type="entry name" value="R3H domain"/>
    <property type="match status" value="1"/>
</dbReference>
<dbReference type="InterPro" id="IPR036867">
    <property type="entry name" value="R3H_dom_sf"/>
</dbReference>
<dbReference type="Proteomes" id="UP000298327">
    <property type="component" value="Unassembled WGS sequence"/>
</dbReference>
<feature type="compositionally biased region" description="Low complexity" evidence="1">
    <location>
        <begin position="661"/>
        <end position="682"/>
    </location>
</feature>
<evidence type="ECO:0000313" key="3">
    <source>
        <dbReference type="EMBL" id="TFY71527.1"/>
    </source>
</evidence>
<dbReference type="InterPro" id="IPR024771">
    <property type="entry name" value="SUZ"/>
</dbReference>
<dbReference type="Pfam" id="PF12752">
    <property type="entry name" value="SUZ"/>
    <property type="match status" value="1"/>
</dbReference>
<accession>A0A4Y9ZC21</accession>